<evidence type="ECO:0000313" key="4">
    <source>
        <dbReference type="EMBL" id="ORB03518.1"/>
    </source>
</evidence>
<dbReference type="InterPro" id="IPR051609">
    <property type="entry name" value="NmrA/Isoflavone_reductase-like"/>
</dbReference>
<dbReference type="SUPFAM" id="SSF51735">
    <property type="entry name" value="NAD(P)-binding Rossmann-fold domains"/>
    <property type="match status" value="1"/>
</dbReference>
<evidence type="ECO:0000313" key="5">
    <source>
        <dbReference type="Proteomes" id="UP000192739"/>
    </source>
</evidence>
<dbReference type="GO" id="GO:0016491">
    <property type="term" value="F:oxidoreductase activity"/>
    <property type="evidence" value="ECO:0007669"/>
    <property type="project" value="UniProtKB-KW"/>
</dbReference>
<keyword evidence="1" id="KW-0521">NADP</keyword>
<dbReference type="PANTHER" id="PTHR47706:SF6">
    <property type="entry name" value="NMRA-LIKE FAMILY PROTEIN (AFU_ORTHOLOGUE AFUA_6G00280)"/>
    <property type="match status" value="1"/>
</dbReference>
<dbReference type="InterPro" id="IPR008030">
    <property type="entry name" value="NmrA-like"/>
</dbReference>
<proteinExistence type="predicted"/>
<dbReference type="InterPro" id="IPR045312">
    <property type="entry name" value="PCBER-like"/>
</dbReference>
<dbReference type="AlphaFoldDB" id="A0A1E3S8L8"/>
<accession>A0A1E3S8L8</accession>
<dbReference type="RefSeq" id="WP_069421218.1">
    <property type="nucleotide sequence ID" value="NZ_CBCRZH010000038.1"/>
</dbReference>
<protein>
    <submittedName>
        <fullName evidence="4">Aromatic alcohol reductase</fullName>
    </submittedName>
</protein>
<sequence length="306" mass="33307">MFSVTPSTRFLVIGAGELGRAMITALTDHIAAHHLDDTVTVLLRPPSEGRPHRLDGLTAAPVAVVHADIASASPSDLAALFSNYDTVISCLGFAAGRGTQRKLTSAALAAGVKRYLPWQFGADYDLIGRGSPQDLFDEQLDVRDLLRAQHQTNWIIVSAGMFTSFVFEPDFGVVDTASRTVRALGSWDTEVTLTTAEDIAKLTTAVLYTQPPIVNDVVYIAGDTITYRDLADIVDRTLHTQVSRIELSVQQLHDELAADPTDTMKKYRAVFGEGVGVAWPKAQSFNARNNIPTTTAEQWARQHLTS</sequence>
<gene>
    <name evidence="4" type="ORF">BST27_15330</name>
</gene>
<name>A0A1E3S8L8_MYCIE</name>
<reference evidence="4 5" key="1">
    <citation type="submission" date="2017-02" db="EMBL/GenBank/DDBJ databases">
        <title>The new phylogeny of genus Mycobacterium.</title>
        <authorList>
            <person name="Tortoli E."/>
            <person name="Trovato A."/>
            <person name="Cirillo D.M."/>
        </authorList>
    </citation>
    <scope>NUCLEOTIDE SEQUENCE [LARGE SCALE GENOMIC DNA]</scope>
    <source>
        <strain evidence="4 5">DSM 44049</strain>
    </source>
</reference>
<dbReference type="PANTHER" id="PTHR47706">
    <property type="entry name" value="NMRA-LIKE FAMILY PROTEIN"/>
    <property type="match status" value="1"/>
</dbReference>
<evidence type="ECO:0000256" key="2">
    <source>
        <dbReference type="ARBA" id="ARBA00023002"/>
    </source>
</evidence>
<evidence type="ECO:0000256" key="1">
    <source>
        <dbReference type="ARBA" id="ARBA00022857"/>
    </source>
</evidence>
<dbReference type="Proteomes" id="UP000192739">
    <property type="component" value="Unassembled WGS sequence"/>
</dbReference>
<dbReference type="OrthoDB" id="5540862at2"/>
<keyword evidence="2" id="KW-0560">Oxidoreductase</keyword>
<dbReference type="Gene3D" id="3.90.25.10">
    <property type="entry name" value="UDP-galactose 4-epimerase, domain 1"/>
    <property type="match status" value="1"/>
</dbReference>
<feature type="domain" description="NmrA-like" evidence="3">
    <location>
        <begin position="9"/>
        <end position="267"/>
    </location>
</feature>
<organism evidence="4 5">
    <name type="scientific">Mycobacterium intermedium</name>
    <dbReference type="NCBI Taxonomy" id="28445"/>
    <lineage>
        <taxon>Bacteria</taxon>
        <taxon>Bacillati</taxon>
        <taxon>Actinomycetota</taxon>
        <taxon>Actinomycetes</taxon>
        <taxon>Mycobacteriales</taxon>
        <taxon>Mycobacteriaceae</taxon>
        <taxon>Mycobacterium</taxon>
        <taxon>Mycobacterium simiae complex</taxon>
    </lineage>
</organism>
<dbReference type="Gene3D" id="3.40.50.720">
    <property type="entry name" value="NAD(P)-binding Rossmann-like Domain"/>
    <property type="match status" value="1"/>
</dbReference>
<dbReference type="EMBL" id="MVHT01000039">
    <property type="protein sequence ID" value="ORB03518.1"/>
    <property type="molecule type" value="Genomic_DNA"/>
</dbReference>
<dbReference type="CDD" id="cd05259">
    <property type="entry name" value="PCBER_SDR_a"/>
    <property type="match status" value="1"/>
</dbReference>
<dbReference type="Pfam" id="PF05368">
    <property type="entry name" value="NmrA"/>
    <property type="match status" value="1"/>
</dbReference>
<evidence type="ECO:0000259" key="3">
    <source>
        <dbReference type="Pfam" id="PF05368"/>
    </source>
</evidence>
<keyword evidence="5" id="KW-1185">Reference proteome</keyword>
<comment type="caution">
    <text evidence="4">The sequence shown here is derived from an EMBL/GenBank/DDBJ whole genome shotgun (WGS) entry which is preliminary data.</text>
</comment>
<dbReference type="InterPro" id="IPR036291">
    <property type="entry name" value="NAD(P)-bd_dom_sf"/>
</dbReference>
<dbReference type="STRING" id="28445.BHQ20_21675"/>